<dbReference type="GO" id="GO:0007155">
    <property type="term" value="P:cell adhesion"/>
    <property type="evidence" value="ECO:0007669"/>
    <property type="project" value="InterPro"/>
</dbReference>
<comment type="similarity">
    <text evidence="1 5">Belongs to the FliD family.</text>
</comment>
<evidence type="ECO:0000256" key="4">
    <source>
        <dbReference type="ARBA" id="ARBA00023143"/>
    </source>
</evidence>
<dbReference type="GO" id="GO:0009421">
    <property type="term" value="C:bacterial-type flagellum filament cap"/>
    <property type="evidence" value="ECO:0007669"/>
    <property type="project" value="InterPro"/>
</dbReference>
<dbReference type="RefSeq" id="WP_123166112.1">
    <property type="nucleotide sequence ID" value="NZ_RIAX01000010.1"/>
</dbReference>
<feature type="domain" description="Flagellar hook-associated protein 2 N-terminal" evidence="6">
    <location>
        <begin position="8"/>
        <end position="107"/>
    </location>
</feature>
<dbReference type="InterPro" id="IPR003481">
    <property type="entry name" value="FliD_N"/>
</dbReference>
<protein>
    <recommendedName>
        <fullName evidence="5">Flagellar hook-associated protein 2</fullName>
        <shortName evidence="5">HAP2</shortName>
    </recommendedName>
    <alternativeName>
        <fullName evidence="5">Flagellar cap protein</fullName>
    </alternativeName>
</protein>
<keyword evidence="8" id="KW-0966">Cell projection</keyword>
<feature type="coiled-coil region" evidence="5">
    <location>
        <begin position="458"/>
        <end position="485"/>
    </location>
</feature>
<evidence type="ECO:0000256" key="3">
    <source>
        <dbReference type="ARBA" id="ARBA00023054"/>
    </source>
</evidence>
<sequence length="514" mass="56143">MRVGGLASGIDTDSLVKEMMAAQKLPMDKLTQQKTWTEWQKDSYRDVNLSLTSLRTMASDLRLQSTFNSYTATATGTSETPGKVSVETTANAVSGSYNVNVGSLASGAKMHSAHTIKTVSDSSKSAKSSDVIGVAGSITIKGSGATAEDVNVAILATDTYEQVAKKVQDATAEAEPKLRMSFDNTTSRFFISTKGMGTDQNFDLTFSDAALAKQVINQPDPNNAGSFLTTFSTENAADENFMTAAANGSVTFEGIEVTDLTSNKTTINGLTINLMEAGNATITVQADPTNTFDKIKSFVDKYNETIADIEKQLVEKRYPSFQPLSDEQKKDMTDNEIELWEEKARSGLLRNDPILKNAIQQLRRSFTDEVEGIPDGNIQLLSQIGIDTGSWSEGGKLFIKEDELKAALANQPDEVMALFTNRVGDENVGVGGRVYESLNVALKSLGEKAGSPTSLVDNSQITKRIRQMDEEISRWQDRLVRIEDRYWKQFTAMEKAISQMNSQSAWISQSLGMM</sequence>
<keyword evidence="8" id="KW-0969">Cilium</keyword>
<feature type="domain" description="Flagellar hook-associated protein 2 C-terminal" evidence="7">
    <location>
        <begin position="245"/>
        <end position="502"/>
    </location>
</feature>
<dbReference type="GO" id="GO:0009424">
    <property type="term" value="C:bacterial-type flagellum hook"/>
    <property type="evidence" value="ECO:0007669"/>
    <property type="project" value="UniProtKB-UniRule"/>
</dbReference>
<dbReference type="AlphaFoldDB" id="A0A3M8P526"/>
<dbReference type="Proteomes" id="UP000275473">
    <property type="component" value="Unassembled WGS sequence"/>
</dbReference>
<dbReference type="GO" id="GO:0071973">
    <property type="term" value="P:bacterial-type flagellum-dependent cell motility"/>
    <property type="evidence" value="ECO:0007669"/>
    <property type="project" value="TreeGrafter"/>
</dbReference>
<keyword evidence="4 5" id="KW-0975">Bacterial flagellum</keyword>
<evidence type="ECO:0000259" key="6">
    <source>
        <dbReference type="Pfam" id="PF02465"/>
    </source>
</evidence>
<keyword evidence="9" id="KW-1185">Reference proteome</keyword>
<reference evidence="8 9" key="1">
    <citation type="journal article" date="2018" name="Int. J. Syst. Evol. Microbiol.">
        <title>Planococcus salinus sp. nov., a moderately halophilic bacterium isolated from a saline-alkali soil.</title>
        <authorList>
            <person name="Gan L."/>
        </authorList>
    </citation>
    <scope>NUCLEOTIDE SEQUENCE [LARGE SCALE GENOMIC DNA]</scope>
    <source>
        <strain evidence="8 9">LCB217</strain>
    </source>
</reference>
<dbReference type="GO" id="GO:0005576">
    <property type="term" value="C:extracellular region"/>
    <property type="evidence" value="ECO:0007669"/>
    <property type="project" value="UniProtKB-SubCell"/>
</dbReference>
<dbReference type="OrthoDB" id="9776025at2"/>
<comment type="subunit">
    <text evidence="2 5">Homopentamer.</text>
</comment>
<keyword evidence="5" id="KW-0964">Secreted</keyword>
<gene>
    <name evidence="8" type="ORF">EEX84_13145</name>
</gene>
<dbReference type="InterPro" id="IPR040026">
    <property type="entry name" value="FliD"/>
</dbReference>
<accession>A0A3M8P526</accession>
<proteinExistence type="inferred from homology"/>
<dbReference type="PANTHER" id="PTHR30288">
    <property type="entry name" value="FLAGELLAR CAP/ASSEMBLY PROTEIN FLID"/>
    <property type="match status" value="1"/>
</dbReference>
<evidence type="ECO:0000313" key="8">
    <source>
        <dbReference type="EMBL" id="RNF38773.1"/>
    </source>
</evidence>
<evidence type="ECO:0000256" key="1">
    <source>
        <dbReference type="ARBA" id="ARBA00009764"/>
    </source>
</evidence>
<comment type="function">
    <text evidence="5">Required for morphogenesis and for the elongation of the flagellar filament by facilitating polymerization of the flagellin monomers at the tip of growing filament. Forms a capping structure, which prevents flagellin subunits (transported through the central channel of the flagellum) from leaking out without polymerization at the distal end.</text>
</comment>
<evidence type="ECO:0000256" key="5">
    <source>
        <dbReference type="RuleBase" id="RU362066"/>
    </source>
</evidence>
<keyword evidence="8" id="KW-0282">Flagellum</keyword>
<dbReference type="PANTHER" id="PTHR30288:SF0">
    <property type="entry name" value="FLAGELLAR HOOK-ASSOCIATED PROTEIN 2"/>
    <property type="match status" value="1"/>
</dbReference>
<comment type="caution">
    <text evidence="8">The sequence shown here is derived from an EMBL/GenBank/DDBJ whole genome shotgun (WGS) entry which is preliminary data.</text>
</comment>
<dbReference type="InterPro" id="IPR010809">
    <property type="entry name" value="FliD_C"/>
</dbReference>
<name>A0A3M8P526_9BACL</name>
<evidence type="ECO:0000256" key="2">
    <source>
        <dbReference type="ARBA" id="ARBA00011255"/>
    </source>
</evidence>
<dbReference type="EMBL" id="RIAX01000010">
    <property type="protein sequence ID" value="RNF38773.1"/>
    <property type="molecule type" value="Genomic_DNA"/>
</dbReference>
<keyword evidence="3 5" id="KW-0175">Coiled coil</keyword>
<comment type="subcellular location">
    <subcellularLocation>
        <location evidence="5">Secreted</location>
    </subcellularLocation>
    <subcellularLocation>
        <location evidence="5">Bacterial flagellum</location>
    </subcellularLocation>
</comment>
<dbReference type="Pfam" id="PF02465">
    <property type="entry name" value="FliD_N"/>
    <property type="match status" value="1"/>
</dbReference>
<evidence type="ECO:0000259" key="7">
    <source>
        <dbReference type="Pfam" id="PF07195"/>
    </source>
</evidence>
<evidence type="ECO:0000313" key="9">
    <source>
        <dbReference type="Proteomes" id="UP000275473"/>
    </source>
</evidence>
<dbReference type="Pfam" id="PF07195">
    <property type="entry name" value="FliD_C"/>
    <property type="match status" value="1"/>
</dbReference>
<organism evidence="8 9">
    <name type="scientific">Planococcus salinus</name>
    <dbReference type="NCBI Taxonomy" id="1848460"/>
    <lineage>
        <taxon>Bacteria</taxon>
        <taxon>Bacillati</taxon>
        <taxon>Bacillota</taxon>
        <taxon>Bacilli</taxon>
        <taxon>Bacillales</taxon>
        <taxon>Caryophanaceae</taxon>
        <taxon>Planococcus</taxon>
    </lineage>
</organism>